<name>A0ABS8W619_9GAMM</name>
<accession>A0ABS8W619</accession>
<evidence type="ECO:0000313" key="2">
    <source>
        <dbReference type="Proteomes" id="UP001201273"/>
    </source>
</evidence>
<evidence type="ECO:0000313" key="1">
    <source>
        <dbReference type="EMBL" id="MCE2594429.1"/>
    </source>
</evidence>
<dbReference type="RefSeq" id="WP_233051969.1">
    <property type="nucleotide sequence ID" value="NZ_JAIMJA010000005.1"/>
</dbReference>
<dbReference type="EMBL" id="JAIMJA010000005">
    <property type="protein sequence ID" value="MCE2594429.1"/>
    <property type="molecule type" value="Genomic_DNA"/>
</dbReference>
<reference evidence="1 2" key="1">
    <citation type="journal article" date="2022" name="Environ. Microbiol. Rep.">
        <title>Eco-phylogenetic analyses reveal divergent evolution of vitamin B12 metabolism in the marine bacterial family 'Psychromonadaceae'.</title>
        <authorList>
            <person name="Jin X."/>
            <person name="Yang Y."/>
            <person name="Cao H."/>
            <person name="Gao B."/>
            <person name="Zhao Z."/>
        </authorList>
    </citation>
    <scope>NUCLEOTIDE SEQUENCE [LARGE SCALE GENOMIC DNA]</scope>
    <source>
        <strain evidence="1 2">MKS20</strain>
    </source>
</reference>
<comment type="caution">
    <text evidence="1">The sequence shown here is derived from an EMBL/GenBank/DDBJ whole genome shotgun (WGS) entry which is preliminary data.</text>
</comment>
<protein>
    <submittedName>
        <fullName evidence="1">Uncharacterized protein</fullName>
    </submittedName>
</protein>
<dbReference type="Proteomes" id="UP001201273">
    <property type="component" value="Unassembled WGS sequence"/>
</dbReference>
<sequence>MKLGRCPICKSQLYLQQLIEDDAGREVMATLAKLDKHLGRHLMEYIALFRPEKSDLSLSRAAKLISEVLALTHNHDALREAVYQTASSIKAKRLEGSNAQPLKNHNYLKQVLNTVSDTFNSGLKSEVKGNVEIKAQGRPESAAENKRKFEEQMAKFKGDHHVC</sequence>
<keyword evidence="2" id="KW-1185">Reference proteome</keyword>
<organism evidence="1 2">
    <name type="scientific">Motilimonas cestriensis</name>
    <dbReference type="NCBI Taxonomy" id="2742685"/>
    <lineage>
        <taxon>Bacteria</taxon>
        <taxon>Pseudomonadati</taxon>
        <taxon>Pseudomonadota</taxon>
        <taxon>Gammaproteobacteria</taxon>
        <taxon>Alteromonadales</taxon>
        <taxon>Alteromonadales genera incertae sedis</taxon>
        <taxon>Motilimonas</taxon>
    </lineage>
</organism>
<proteinExistence type="predicted"/>
<gene>
    <name evidence="1" type="ORF">K6Y31_06340</name>
</gene>